<name>A0ACB9TPB4_HOLOL</name>
<organism evidence="1 2">
    <name type="scientific">Holotrichia oblita</name>
    <name type="common">Chafer beetle</name>
    <dbReference type="NCBI Taxonomy" id="644536"/>
    <lineage>
        <taxon>Eukaryota</taxon>
        <taxon>Metazoa</taxon>
        <taxon>Ecdysozoa</taxon>
        <taxon>Arthropoda</taxon>
        <taxon>Hexapoda</taxon>
        <taxon>Insecta</taxon>
        <taxon>Pterygota</taxon>
        <taxon>Neoptera</taxon>
        <taxon>Endopterygota</taxon>
        <taxon>Coleoptera</taxon>
        <taxon>Polyphaga</taxon>
        <taxon>Scarabaeiformia</taxon>
        <taxon>Scarabaeidae</taxon>
        <taxon>Melolonthinae</taxon>
        <taxon>Holotrichia</taxon>
    </lineage>
</organism>
<evidence type="ECO:0000313" key="2">
    <source>
        <dbReference type="Proteomes" id="UP001056778"/>
    </source>
</evidence>
<keyword evidence="2" id="KW-1185">Reference proteome</keyword>
<evidence type="ECO:0000313" key="1">
    <source>
        <dbReference type="EMBL" id="KAI4468484.1"/>
    </source>
</evidence>
<reference evidence="1" key="1">
    <citation type="submission" date="2022-04" db="EMBL/GenBank/DDBJ databases">
        <title>Chromosome-scale genome assembly of Holotrichia oblita Faldermann.</title>
        <authorList>
            <person name="Rongchong L."/>
        </authorList>
    </citation>
    <scope>NUCLEOTIDE SEQUENCE</scope>
    <source>
        <strain evidence="1">81SQS9</strain>
    </source>
</reference>
<comment type="caution">
    <text evidence="1">The sequence shown here is derived from an EMBL/GenBank/DDBJ whole genome shotgun (WGS) entry which is preliminary data.</text>
</comment>
<sequence length="147" mass="16690">MNEHNSLCIIYQTPIDKEKNCSMCKGQIHGRCGIWKTSNDSEPEFQCFLCQRTCDISINCKNAKRGLEVQADLVLAQSNKKFKPVIVGDNVLVRIPDVDCGKLAPRNVMVVVQAVDNGFYKLATKSEVLQKLFCRKEFQLTDNKIFM</sequence>
<gene>
    <name evidence="1" type="ORF">MML48_2g00010978</name>
</gene>
<protein>
    <submittedName>
        <fullName evidence="1">Tc5 transposase dna-binding domain</fullName>
    </submittedName>
</protein>
<dbReference type="EMBL" id="CM043016">
    <property type="protein sequence ID" value="KAI4468484.1"/>
    <property type="molecule type" value="Genomic_DNA"/>
</dbReference>
<accession>A0ACB9TPB4</accession>
<dbReference type="Proteomes" id="UP001056778">
    <property type="component" value="Chromosome 2"/>
</dbReference>
<keyword evidence="1" id="KW-0238">DNA-binding</keyword>
<proteinExistence type="predicted"/>